<dbReference type="SMART" id="SM00192">
    <property type="entry name" value="LDLa"/>
    <property type="match status" value="8"/>
</dbReference>
<sequence length="607" mass="64453">MAHPIEPSFGRHGNYSTGAVEAFRQGSFTTPTNMYHVHAGRQEPRTFMQKVTMRADSIRDALGDKCCRCLHHVSRGLARGAPRTSMPSLVLIIGILLLIGLAIAAVPVAFILISNAGQTAELKGAGGEAIPEGTGAFFHPIRDGLSHWPGYEEDAEDGSSKKDGKARPIPSTALFPPNVSLCHGFGFACTSQPSMVISTSSRCDGKADCPDASDEANCRECQTPFWCEKLGAGASKARERLCLRGEQLCDGVIDCPDKVDETTFCRKSQLQCPTDTTMCEGSPLCLPNDSRCDGVQDCRGGDDEQGCKECTKGAKMCSVTGRCISRADQCDGVVQCPDGSDEADCECKACSGTTVALCSNGRCLERSRVCDGTIDCEDGDDEKDCPGTCRAPLAGSAPSASSSLPSSVKTVKCADGRHYPEHEACSGMRLECARSCPICDAKLAFRCGDGKCLSKMKVCDGNADCAGAEDEAGCADNCSRADHFKCVSSDKCVPKEARCDGVEDCEDASDEKDCKKCPSDALHCPSDNRCFPSVARCDGTPDCTDASDETDCTCQECTGAHSDTYSCGSTNHCFKRDAVCGPFSKCPNATESDRLFCAAKALQKNLF</sequence>
<dbReference type="PRINTS" id="PR00261">
    <property type="entry name" value="LDLRECEPTOR"/>
</dbReference>
<feature type="disulfide bond" evidence="9">
    <location>
        <begin position="330"/>
        <end position="345"/>
    </location>
</feature>
<dbReference type="PROSITE" id="PS01209">
    <property type="entry name" value="LDLRA_1"/>
    <property type="match status" value="1"/>
</dbReference>
<evidence type="ECO:0000256" key="2">
    <source>
        <dbReference type="ARBA" id="ARBA00022692"/>
    </source>
</evidence>
<evidence type="ECO:0000256" key="5">
    <source>
        <dbReference type="ARBA" id="ARBA00023136"/>
    </source>
</evidence>
<feature type="disulfide bond" evidence="9">
    <location>
        <begin position="292"/>
        <end position="307"/>
    </location>
</feature>
<comment type="subcellular location">
    <subcellularLocation>
        <location evidence="1">Membrane</location>
        <topology evidence="1">Single-pass membrane protein</topology>
    </subcellularLocation>
</comment>
<dbReference type="Proteomes" id="UP000005239">
    <property type="component" value="Unassembled WGS sequence"/>
</dbReference>
<evidence type="ECO:0000256" key="4">
    <source>
        <dbReference type="ARBA" id="ARBA00022989"/>
    </source>
</evidence>
<evidence type="ECO:0000256" key="9">
    <source>
        <dbReference type="PROSITE-ProRule" id="PRU00124"/>
    </source>
</evidence>
<keyword evidence="7" id="KW-0675">Receptor</keyword>
<dbReference type="PROSITE" id="PS50068">
    <property type="entry name" value="LDLRA_2"/>
    <property type="match status" value="8"/>
</dbReference>
<dbReference type="AlphaFoldDB" id="A0A2A6CYU4"/>
<evidence type="ECO:0000313" key="13">
    <source>
        <dbReference type="Proteomes" id="UP000005239"/>
    </source>
</evidence>
<evidence type="ECO:0000256" key="11">
    <source>
        <dbReference type="SAM" id="Phobius"/>
    </source>
</evidence>
<feature type="transmembrane region" description="Helical" evidence="11">
    <location>
        <begin position="89"/>
        <end position="113"/>
    </location>
</feature>
<dbReference type="EnsemblMetazoa" id="PPA23951.1">
    <property type="protein sequence ID" value="PPA23951.1"/>
    <property type="gene ID" value="WBGene00113505"/>
</dbReference>
<name>A0A2A6CYU4_PRIPA</name>
<feature type="disulfide bond" evidence="9">
    <location>
        <begin position="459"/>
        <end position="474"/>
    </location>
</feature>
<feature type="disulfide bond" evidence="9">
    <location>
        <begin position="203"/>
        <end position="218"/>
    </location>
</feature>
<keyword evidence="8" id="KW-0325">Glycoprotein</keyword>
<dbReference type="InterPro" id="IPR002172">
    <property type="entry name" value="LDrepeatLR_classA_rpt"/>
</dbReference>
<dbReference type="Gene3D" id="4.10.400.10">
    <property type="entry name" value="Low-density Lipoprotein Receptor"/>
    <property type="match status" value="7"/>
</dbReference>
<dbReference type="GO" id="GO:0012505">
    <property type="term" value="C:endomembrane system"/>
    <property type="evidence" value="ECO:0007669"/>
    <property type="project" value="UniProtKB-SubCell"/>
</dbReference>
<evidence type="ECO:0000313" key="12">
    <source>
        <dbReference type="EnsemblMetazoa" id="PPA23951.1"/>
    </source>
</evidence>
<keyword evidence="5 11" id="KW-0472">Membrane</keyword>
<dbReference type="CDD" id="cd00112">
    <property type="entry name" value="LDLa"/>
    <property type="match status" value="7"/>
</dbReference>
<feature type="disulfide bond" evidence="9">
    <location>
        <begin position="537"/>
        <end position="552"/>
    </location>
</feature>
<dbReference type="SUPFAM" id="SSF57424">
    <property type="entry name" value="LDL receptor-like module"/>
    <property type="match status" value="7"/>
</dbReference>
<evidence type="ECO:0000256" key="6">
    <source>
        <dbReference type="ARBA" id="ARBA00023157"/>
    </source>
</evidence>
<feature type="disulfide bond" evidence="9">
    <location>
        <begin position="370"/>
        <end position="385"/>
    </location>
</feature>
<keyword evidence="13" id="KW-1185">Reference proteome</keyword>
<feature type="disulfide bond" evidence="9">
    <location>
        <begin position="499"/>
        <end position="514"/>
    </location>
</feature>
<dbReference type="InterPro" id="IPR051221">
    <property type="entry name" value="LDLR-related"/>
</dbReference>
<organism evidence="12 13">
    <name type="scientific">Pristionchus pacificus</name>
    <name type="common">Parasitic nematode worm</name>
    <dbReference type="NCBI Taxonomy" id="54126"/>
    <lineage>
        <taxon>Eukaryota</taxon>
        <taxon>Metazoa</taxon>
        <taxon>Ecdysozoa</taxon>
        <taxon>Nematoda</taxon>
        <taxon>Chromadorea</taxon>
        <taxon>Rhabditida</taxon>
        <taxon>Rhabditina</taxon>
        <taxon>Diplogasteromorpha</taxon>
        <taxon>Diplogasteroidea</taxon>
        <taxon>Neodiplogasteridae</taxon>
        <taxon>Pristionchus</taxon>
    </lineage>
</organism>
<accession>A0A8R1YHG0</accession>
<keyword evidence="4 11" id="KW-1133">Transmembrane helix</keyword>
<accession>A0A2A6CYU4</accession>
<dbReference type="PANTHER" id="PTHR22722">
    <property type="entry name" value="LOW-DENSITY LIPOPROTEIN RECEPTOR-RELATED PROTEIN 2-RELATED"/>
    <property type="match status" value="1"/>
</dbReference>
<keyword evidence="3" id="KW-0677">Repeat</keyword>
<feature type="region of interest" description="Disordered" evidence="10">
    <location>
        <begin position="149"/>
        <end position="169"/>
    </location>
</feature>
<keyword evidence="6 9" id="KW-1015">Disulfide bond</keyword>
<evidence type="ECO:0000256" key="1">
    <source>
        <dbReference type="ARBA" id="ARBA00004167"/>
    </source>
</evidence>
<evidence type="ECO:0000256" key="7">
    <source>
        <dbReference type="ARBA" id="ARBA00023170"/>
    </source>
</evidence>
<protein>
    <submittedName>
        <fullName evidence="12">Egg-1</fullName>
    </submittedName>
</protein>
<evidence type="ECO:0000256" key="3">
    <source>
        <dbReference type="ARBA" id="ARBA00022737"/>
    </source>
</evidence>
<dbReference type="Pfam" id="PF00057">
    <property type="entry name" value="Ldl_recept_a"/>
    <property type="match status" value="6"/>
</dbReference>
<keyword evidence="2 11" id="KW-0812">Transmembrane</keyword>
<dbReference type="InterPro" id="IPR023415">
    <property type="entry name" value="LDLR_class-A_CS"/>
</dbReference>
<gene>
    <name evidence="12" type="primary">WBGene00113505</name>
</gene>
<dbReference type="GO" id="GO:0005886">
    <property type="term" value="C:plasma membrane"/>
    <property type="evidence" value="ECO:0000318"/>
    <property type="project" value="GO_Central"/>
</dbReference>
<evidence type="ECO:0000256" key="10">
    <source>
        <dbReference type="SAM" id="MobiDB-lite"/>
    </source>
</evidence>
<comment type="caution">
    <text evidence="9">Lacks conserved residue(s) required for the propagation of feature annotation.</text>
</comment>
<dbReference type="InterPro" id="IPR036055">
    <property type="entry name" value="LDL_receptor-like_sf"/>
</dbReference>
<feature type="disulfide bond" evidence="9">
    <location>
        <begin position="447"/>
        <end position="465"/>
    </location>
</feature>
<feature type="disulfide bond" evidence="9">
    <location>
        <begin position="358"/>
        <end position="376"/>
    </location>
</feature>
<dbReference type="OrthoDB" id="10062665at2759"/>
<proteinExistence type="predicted"/>
<reference evidence="13" key="1">
    <citation type="journal article" date="2008" name="Nat. Genet.">
        <title>The Pristionchus pacificus genome provides a unique perspective on nematode lifestyle and parasitism.</title>
        <authorList>
            <person name="Dieterich C."/>
            <person name="Clifton S.W."/>
            <person name="Schuster L.N."/>
            <person name="Chinwalla A."/>
            <person name="Delehaunty K."/>
            <person name="Dinkelacker I."/>
            <person name="Fulton L."/>
            <person name="Fulton R."/>
            <person name="Godfrey J."/>
            <person name="Minx P."/>
            <person name="Mitreva M."/>
            <person name="Roeseler W."/>
            <person name="Tian H."/>
            <person name="Witte H."/>
            <person name="Yang S.P."/>
            <person name="Wilson R.K."/>
            <person name="Sommer R.J."/>
        </authorList>
    </citation>
    <scope>NUCLEOTIDE SEQUENCE [LARGE SCALE GENOMIC DNA]</scope>
    <source>
        <strain evidence="13">PS312</strain>
    </source>
</reference>
<evidence type="ECO:0000256" key="8">
    <source>
        <dbReference type="ARBA" id="ARBA00023180"/>
    </source>
</evidence>
<reference evidence="12" key="2">
    <citation type="submission" date="2022-06" db="UniProtKB">
        <authorList>
            <consortium name="EnsemblMetazoa"/>
        </authorList>
    </citation>
    <scope>IDENTIFICATION</scope>
    <source>
        <strain evidence="12">PS312</strain>
    </source>
</reference>